<dbReference type="SUPFAM" id="SSF82693">
    <property type="entry name" value="Multidrug efflux transporter AcrB pore domain, PN1, PN2, PC1 and PC2 subdomains"/>
    <property type="match status" value="3"/>
</dbReference>
<protein>
    <submittedName>
        <fullName evidence="3">Efflux RND transporter permease subunit</fullName>
    </submittedName>
</protein>
<feature type="transmembrane region" description="Helical" evidence="2">
    <location>
        <begin position="388"/>
        <end position="410"/>
    </location>
</feature>
<dbReference type="InterPro" id="IPR027463">
    <property type="entry name" value="AcrB_DN_DC_subdom"/>
</dbReference>
<accession>A0ABT1XUP5</accession>
<dbReference type="PRINTS" id="PR00702">
    <property type="entry name" value="ACRIFLAVINRP"/>
</dbReference>
<feature type="transmembrane region" description="Helical" evidence="2">
    <location>
        <begin position="987"/>
        <end position="1007"/>
    </location>
</feature>
<evidence type="ECO:0000313" key="4">
    <source>
        <dbReference type="Proteomes" id="UP001206067"/>
    </source>
</evidence>
<feature type="transmembrane region" description="Helical" evidence="2">
    <location>
        <begin position="640"/>
        <end position="658"/>
    </location>
</feature>
<organism evidence="3 4">
    <name type="scientific">Parerythrobacter lacustris</name>
    <dbReference type="NCBI Taxonomy" id="2969984"/>
    <lineage>
        <taxon>Bacteria</taxon>
        <taxon>Pseudomonadati</taxon>
        <taxon>Pseudomonadota</taxon>
        <taxon>Alphaproteobacteria</taxon>
        <taxon>Sphingomonadales</taxon>
        <taxon>Erythrobacteraceae</taxon>
        <taxon>Parerythrobacter</taxon>
    </lineage>
</organism>
<feature type="transmembrane region" description="Helical" evidence="2">
    <location>
        <begin position="533"/>
        <end position="558"/>
    </location>
</feature>
<feature type="transmembrane region" description="Helical" evidence="2">
    <location>
        <begin position="334"/>
        <end position="352"/>
    </location>
</feature>
<keyword evidence="4" id="KW-1185">Reference proteome</keyword>
<feature type="compositionally biased region" description="Pro residues" evidence="1">
    <location>
        <begin position="1144"/>
        <end position="1157"/>
    </location>
</feature>
<dbReference type="EMBL" id="JANKHH010000005">
    <property type="protein sequence ID" value="MCR2834375.1"/>
    <property type="molecule type" value="Genomic_DNA"/>
</dbReference>
<feature type="transmembrane region" description="Helical" evidence="2">
    <location>
        <begin position="961"/>
        <end position="980"/>
    </location>
</feature>
<sequence>MRNISAWSIRNPVIPLVFFTALLFAGLLSFARMDVVNNPDIEFPGVSVSIIQPGAAPTEIENQITQRVESGVRSLEGVRTISSTASEGASNTFVEFQVGTDVNAAVSEVKNAVDSVRGSLPDGILEPRISKAEISGGFLGIFAVEADDMTIEQLSWFIDDTVAKQLLSVEGMAQVNRFAGVDREIEVLLDPSRMQALGVTAGQINAVIRQDNLDAGGGATEVGGTKQSVRVLGGTETALELAQRQIRLGNGESIRLSDIATVRDGYSERTSISKLRDREVVNFGISRARGASDVTVYDAAKEVIAEIEAENPGVRFIPLFNTVKYTEDQYESSIAAMIEGAILAVVVVFFFLRDWRATVISAIAIPLSAIPTFWFMDLLGFNLNQMSLLALGLVAGVLVDDAIVEIENIVRHMRMGKSAYQASIDAADEIGLAVVATSFCIVAVFLPVGLMPGITGQFFKNFGLTVVAAVLMSLAVARAITPMMAAYFLKAKGHAEHGEGPWMDRYMRVLEWSLDDSKMKRVRSGLPNIRRRYLYVPFLILLLIVLVVLSGAVVMNGYSALSALELPKKVADSVVTQRESGWWILVDRPLELIQLLFVMLLGFLAGLAFVKILGLMARVFGTRVRDAWRYLEARFLDHRVWMICLGYFSFLLTILLFGNTPFQFQPETDEDNSRIEIEFVPGTTLETAEKTADAVADLMHEQPEVERALTRVREANATIYITLKADRARKSFEFERALAPELAKFPDARVRFQSQGGPGGPGSGRDLTIMLAGSNPELLNATASKLVEEMKGVESIVAPRITADIPRPEIIVRPRPDLAADLGVTTASLSQAIRIATIGETEQSAAKFSLSDRQIPIAVKLPKSSRRDIETIANLPVPTANGASVPLGRVADISFGSGPTSIQRYNQNRRVFIGADLAEGVLRGNATAEVDALPTLANLPQGVIRDAVGEDELQAELLTNFQIALISGILLVFATLVLLYKRLMSPIVNMCSLLLAPLGGIFLVFMFGQPLSFPVLIGVLLLLGIVSKNSILLIDFAIEAMAEGKEKFEAIMDAGHKRAQPIVMTTVAMTAGMVPTALSLSGDGAWRAPMGTVVIGGLILSTVLTLLIVPAGFSLADSLEKRMGPWMRQRFLTYRPGDDGKSAPPVPEPVPQSPGPVPATRIPPDGHPAE</sequence>
<name>A0ABT1XUP5_9SPHN</name>
<keyword evidence="2" id="KW-0472">Membrane</keyword>
<dbReference type="InterPro" id="IPR001036">
    <property type="entry name" value="Acrflvin-R"/>
</dbReference>
<dbReference type="SUPFAM" id="SSF82714">
    <property type="entry name" value="Multidrug efflux transporter AcrB TolC docking domain, DN and DC subdomains"/>
    <property type="match status" value="2"/>
</dbReference>
<dbReference type="Proteomes" id="UP001206067">
    <property type="component" value="Unassembled WGS sequence"/>
</dbReference>
<dbReference type="Gene3D" id="3.30.70.1440">
    <property type="entry name" value="Multidrug efflux transporter AcrB pore domain"/>
    <property type="match status" value="1"/>
</dbReference>
<comment type="caution">
    <text evidence="3">The sequence shown here is derived from an EMBL/GenBank/DDBJ whole genome shotgun (WGS) entry which is preliminary data.</text>
</comment>
<keyword evidence="2" id="KW-1133">Transmembrane helix</keyword>
<feature type="transmembrane region" description="Helical" evidence="2">
    <location>
        <begin position="1059"/>
        <end position="1078"/>
    </location>
</feature>
<dbReference type="Gene3D" id="3.30.70.1320">
    <property type="entry name" value="Multidrug efflux transporter AcrB pore domain like"/>
    <property type="match status" value="1"/>
</dbReference>
<gene>
    <name evidence="3" type="ORF">NSO95_10500</name>
</gene>
<feature type="transmembrane region" description="Helical" evidence="2">
    <location>
        <begin position="1090"/>
        <end position="1113"/>
    </location>
</feature>
<feature type="transmembrane region" description="Helical" evidence="2">
    <location>
        <begin position="592"/>
        <end position="620"/>
    </location>
</feature>
<dbReference type="PANTHER" id="PTHR32063:SF77">
    <property type="entry name" value="ACR FAMILY TRANSPORT PROTEIN"/>
    <property type="match status" value="1"/>
</dbReference>
<evidence type="ECO:0000256" key="1">
    <source>
        <dbReference type="SAM" id="MobiDB-lite"/>
    </source>
</evidence>
<dbReference type="PANTHER" id="PTHR32063">
    <property type="match status" value="1"/>
</dbReference>
<evidence type="ECO:0000256" key="2">
    <source>
        <dbReference type="SAM" id="Phobius"/>
    </source>
</evidence>
<feature type="transmembrane region" description="Helical" evidence="2">
    <location>
        <begin position="1013"/>
        <end position="1038"/>
    </location>
</feature>
<feature type="transmembrane region" description="Helical" evidence="2">
    <location>
        <begin position="359"/>
        <end position="376"/>
    </location>
</feature>
<reference evidence="3 4" key="1">
    <citation type="submission" date="2022-08" db="EMBL/GenBank/DDBJ databases">
        <title>Polyphasic taxonomy analysis of Qipengyuania sp.RS5-5.</title>
        <authorList>
            <person name="Xamxidin M."/>
            <person name="Wu M."/>
        </authorList>
    </citation>
    <scope>NUCLEOTIDE SEQUENCE [LARGE SCALE GENOMIC DNA]</scope>
    <source>
        <strain evidence="3 4">RS5-5</strain>
    </source>
</reference>
<keyword evidence="2" id="KW-0812">Transmembrane</keyword>
<feature type="transmembrane region" description="Helical" evidence="2">
    <location>
        <begin position="430"/>
        <end position="450"/>
    </location>
</feature>
<dbReference type="RefSeq" id="WP_257596177.1">
    <property type="nucleotide sequence ID" value="NZ_JANKHH010000005.1"/>
</dbReference>
<dbReference type="Gene3D" id="1.20.1640.10">
    <property type="entry name" value="Multidrug efflux transporter AcrB transmembrane domain"/>
    <property type="match status" value="3"/>
</dbReference>
<dbReference type="Gene3D" id="3.30.70.1430">
    <property type="entry name" value="Multidrug efflux transporter AcrB pore domain"/>
    <property type="match status" value="2"/>
</dbReference>
<feature type="region of interest" description="Disordered" evidence="1">
    <location>
        <begin position="1133"/>
        <end position="1170"/>
    </location>
</feature>
<proteinExistence type="predicted"/>
<dbReference type="SUPFAM" id="SSF82866">
    <property type="entry name" value="Multidrug efflux transporter AcrB transmembrane domain"/>
    <property type="match status" value="2"/>
</dbReference>
<dbReference type="Pfam" id="PF00873">
    <property type="entry name" value="ACR_tran"/>
    <property type="match status" value="2"/>
</dbReference>
<dbReference type="Gene3D" id="3.30.2090.10">
    <property type="entry name" value="Multidrug efflux transporter AcrB TolC docking domain, DN and DC subdomains"/>
    <property type="match status" value="2"/>
</dbReference>
<feature type="transmembrane region" description="Helical" evidence="2">
    <location>
        <begin position="462"/>
        <end position="480"/>
    </location>
</feature>
<evidence type="ECO:0000313" key="3">
    <source>
        <dbReference type="EMBL" id="MCR2834375.1"/>
    </source>
</evidence>